<gene>
    <name evidence="1" type="ORF">NCTC13645_00606</name>
</gene>
<dbReference type="AlphaFoldDB" id="A0A380NXQ1"/>
<dbReference type="Proteomes" id="UP000254621">
    <property type="component" value="Unassembled WGS sequence"/>
</dbReference>
<organism evidence="1 2">
    <name type="scientific">Weissella viridescens</name>
    <name type="common">Lactobacillus viridescens</name>
    <dbReference type="NCBI Taxonomy" id="1629"/>
    <lineage>
        <taxon>Bacteria</taxon>
        <taxon>Bacillati</taxon>
        <taxon>Bacillota</taxon>
        <taxon>Bacilli</taxon>
        <taxon>Lactobacillales</taxon>
        <taxon>Lactobacillaceae</taxon>
        <taxon>Weissella</taxon>
    </lineage>
</organism>
<name>A0A380NXQ1_WEIVI</name>
<sequence length="52" mass="5813">MSAEAQALLALRGAFAFDLTDTEALALDLRYYAFIGGMDIAQMRLIYERVLL</sequence>
<evidence type="ECO:0000313" key="1">
    <source>
        <dbReference type="EMBL" id="SUP52707.1"/>
    </source>
</evidence>
<accession>A0A380NXQ1</accession>
<evidence type="ECO:0000313" key="2">
    <source>
        <dbReference type="Proteomes" id="UP000254621"/>
    </source>
</evidence>
<dbReference type="EMBL" id="UHIV01000001">
    <property type="protein sequence ID" value="SUP52707.1"/>
    <property type="molecule type" value="Genomic_DNA"/>
</dbReference>
<protein>
    <submittedName>
        <fullName evidence="1">Uncharacterized protein</fullName>
    </submittedName>
</protein>
<proteinExistence type="predicted"/>
<reference evidence="1 2" key="1">
    <citation type="submission" date="2018-06" db="EMBL/GenBank/DDBJ databases">
        <authorList>
            <consortium name="Pathogen Informatics"/>
            <person name="Doyle S."/>
        </authorList>
    </citation>
    <scope>NUCLEOTIDE SEQUENCE [LARGE SCALE GENOMIC DNA]</scope>
    <source>
        <strain evidence="1 2">NCTC13645</strain>
    </source>
</reference>